<dbReference type="Pfam" id="PF03473">
    <property type="entry name" value="MOSC"/>
    <property type="match status" value="1"/>
</dbReference>
<dbReference type="GO" id="GO:0003824">
    <property type="term" value="F:catalytic activity"/>
    <property type="evidence" value="ECO:0007669"/>
    <property type="project" value="InterPro"/>
</dbReference>
<dbReference type="InterPro" id="IPR005163">
    <property type="entry name" value="Tri_helical_YiiM-like"/>
</dbReference>
<evidence type="ECO:0000313" key="2">
    <source>
        <dbReference type="EMBL" id="OAT72848.1"/>
    </source>
</evidence>
<dbReference type="Proteomes" id="UP000078290">
    <property type="component" value="Unassembled WGS sequence"/>
</dbReference>
<protein>
    <submittedName>
        <fullName evidence="2">Cytoplasmic protein</fullName>
    </submittedName>
</protein>
<evidence type="ECO:0000259" key="1">
    <source>
        <dbReference type="PROSITE" id="PS51340"/>
    </source>
</evidence>
<dbReference type="PANTHER" id="PTHR30212">
    <property type="entry name" value="PROTEIN YIIM"/>
    <property type="match status" value="1"/>
</dbReference>
<dbReference type="AlphaFoldDB" id="A0A1B7KRY5"/>
<accession>A0A1B7KRY5</accession>
<dbReference type="EMBL" id="LXMA01000023">
    <property type="protein sequence ID" value="OAT72848.1"/>
    <property type="molecule type" value="Genomic_DNA"/>
</dbReference>
<dbReference type="GO" id="GO:0030151">
    <property type="term" value="F:molybdenum ion binding"/>
    <property type="evidence" value="ECO:0007669"/>
    <property type="project" value="InterPro"/>
</dbReference>
<gene>
    <name evidence="2" type="ORF">A7K69_07895</name>
</gene>
<sequence length="215" mass="24105">MKVISVNVGAPQTVMIDGKPLTTGIYKKPVFEPLFVTKRNFAGDGQADLVHHGGYDKAICAYPSEHFSEWEKRYHRPFSPGAFGENLTLEGLTEEQVCIGDIFSVGTAVIQLSQPRQPCFKLAKRHGLPDLPLAVQQTGRTGFYFRVLQEGTVQQGDKLTLVERSQTRLSVQYVNHIYYVEKTNVEAMQKIIAEPALSESWRKTFTTRLSAIANE</sequence>
<dbReference type="Gene3D" id="2.40.33.20">
    <property type="entry name" value="PK beta-barrel domain-like"/>
    <property type="match status" value="1"/>
</dbReference>
<evidence type="ECO:0000313" key="3">
    <source>
        <dbReference type="Proteomes" id="UP000078290"/>
    </source>
</evidence>
<dbReference type="PROSITE" id="PS51340">
    <property type="entry name" value="MOSC"/>
    <property type="match status" value="1"/>
</dbReference>
<dbReference type="Pfam" id="PF03475">
    <property type="entry name" value="YiiM_3-alpha"/>
    <property type="match status" value="1"/>
</dbReference>
<dbReference type="SUPFAM" id="SSF50800">
    <property type="entry name" value="PK beta-barrel domain-like"/>
    <property type="match status" value="1"/>
</dbReference>
<comment type="caution">
    <text evidence="2">The sequence shown here is derived from an EMBL/GenBank/DDBJ whole genome shotgun (WGS) entry which is preliminary data.</text>
</comment>
<dbReference type="GO" id="GO:0030170">
    <property type="term" value="F:pyridoxal phosphate binding"/>
    <property type="evidence" value="ECO:0007669"/>
    <property type="project" value="InterPro"/>
</dbReference>
<dbReference type="InterPro" id="IPR052353">
    <property type="entry name" value="Benzoxazolinone_Detox_Enz"/>
</dbReference>
<organism evidence="2 3">
    <name type="scientific">Parageobacillus thermoglucosidasius</name>
    <name type="common">Geobacillus thermoglucosidasius</name>
    <dbReference type="NCBI Taxonomy" id="1426"/>
    <lineage>
        <taxon>Bacteria</taxon>
        <taxon>Bacillati</taxon>
        <taxon>Bacillota</taxon>
        <taxon>Bacilli</taxon>
        <taxon>Bacillales</taxon>
        <taxon>Anoxybacillaceae</taxon>
        <taxon>Parageobacillus</taxon>
    </lineage>
</organism>
<proteinExistence type="predicted"/>
<dbReference type="PANTHER" id="PTHR30212:SF4">
    <property type="entry name" value="MOSC DOMAIN-CONTAINING PROTEIN"/>
    <property type="match status" value="1"/>
</dbReference>
<dbReference type="InterPro" id="IPR005302">
    <property type="entry name" value="MoCF_Sase_C"/>
</dbReference>
<dbReference type="RefSeq" id="WP_064551817.1">
    <property type="nucleotide sequence ID" value="NZ_LXMA01000023.1"/>
</dbReference>
<dbReference type="OrthoDB" id="9786134at2"/>
<name>A0A1B7KRY5_PARTM</name>
<dbReference type="InterPro" id="IPR011037">
    <property type="entry name" value="Pyrv_Knase-like_insert_dom_sf"/>
</dbReference>
<reference evidence="3" key="1">
    <citation type="submission" date="2016-05" db="EMBL/GenBank/DDBJ databases">
        <authorList>
            <person name="Wang W."/>
            <person name="Zhu L."/>
        </authorList>
    </citation>
    <scope>NUCLEOTIDE SEQUENCE [LARGE SCALE GENOMIC DNA]</scope>
    <source>
        <strain evidence="3">W-2</strain>
    </source>
</reference>
<feature type="domain" description="MOSC" evidence="1">
    <location>
        <begin position="28"/>
        <end position="162"/>
    </location>
</feature>